<proteinExistence type="predicted"/>
<feature type="domain" description="EVE" evidence="2">
    <location>
        <begin position="97"/>
        <end position="192"/>
    </location>
</feature>
<gene>
    <name evidence="3" type="ORF">J3R30DRAFT_3702064</name>
</gene>
<sequence length="312" mass="35299">MAPMAHLLSIIMEEMHWLLKAEPDSRIVKGKDVKFSVDDFETVKTSAWEGALFYHSNCKNPGIAAFVEVRFGKTPRKLKAQNIIVSSVGSSIKAHNLQDTAWDSSHPYYDPKSDETSPKWFMVDLTFEFRAKHFVSLALLKYISEHASVLPEELAYIGSEGAKAIKGKDAMDLINRGRLSVQRVQKPAWDTIKLLAERGGWNESIVNGKRKATKGKSKSEGSKDKQHKDKEPTGSTRETRSGKRKEIMEEKEERLEETDAKSDDRGLSEKNEDSGHSRETLPGKTEGKNHKRKAMRSEDADERPSTRARTRR</sequence>
<dbReference type="PANTHER" id="PTHR14087">
    <property type="entry name" value="THYMOCYTE NUCLEAR PROTEIN 1"/>
    <property type="match status" value="1"/>
</dbReference>
<dbReference type="InterPro" id="IPR015947">
    <property type="entry name" value="PUA-like_sf"/>
</dbReference>
<dbReference type="Gene3D" id="3.10.590.10">
    <property type="entry name" value="ph1033 like domains"/>
    <property type="match status" value="1"/>
</dbReference>
<feature type="compositionally biased region" description="Basic and acidic residues" evidence="1">
    <location>
        <begin position="217"/>
        <end position="288"/>
    </location>
</feature>
<reference evidence="3" key="1">
    <citation type="submission" date="2022-08" db="EMBL/GenBank/DDBJ databases">
        <title>A Global Phylogenomic Analysis of the Shiitake Genus Lentinula.</title>
        <authorList>
            <consortium name="DOE Joint Genome Institute"/>
            <person name="Sierra-Patev S."/>
            <person name="Min B."/>
            <person name="Naranjo-Ortiz M."/>
            <person name="Looney B."/>
            <person name="Konkel Z."/>
            <person name="Slot J.C."/>
            <person name="Sakamoto Y."/>
            <person name="Steenwyk J.L."/>
            <person name="Rokas A."/>
            <person name="Carro J."/>
            <person name="Camarero S."/>
            <person name="Ferreira P."/>
            <person name="Molpeceres G."/>
            <person name="Ruiz-Duenas F.J."/>
            <person name="Serrano A."/>
            <person name="Henrissat B."/>
            <person name="Drula E."/>
            <person name="Hughes K.W."/>
            <person name="Mata J.L."/>
            <person name="Ishikawa N.K."/>
            <person name="Vargas-Isla R."/>
            <person name="Ushijima S."/>
            <person name="Smith C.A."/>
            <person name="Ahrendt S."/>
            <person name="Andreopoulos W."/>
            <person name="He G."/>
            <person name="Labutti K."/>
            <person name="Lipzen A."/>
            <person name="Ng V."/>
            <person name="Riley R."/>
            <person name="Sandor L."/>
            <person name="Barry K."/>
            <person name="Martinez A.T."/>
            <person name="Xiao Y."/>
            <person name="Gibbons J.G."/>
            <person name="Terashima K."/>
            <person name="Grigoriev I.V."/>
            <person name="Hibbett D.S."/>
        </authorList>
    </citation>
    <scope>NUCLEOTIDE SEQUENCE</scope>
    <source>
        <strain evidence="3">JLM2183</strain>
    </source>
</reference>
<protein>
    <submittedName>
        <fullName evidence="3">DUF55-domain-containing protein</fullName>
    </submittedName>
</protein>
<organism evidence="3 4">
    <name type="scientific">Lentinula aciculospora</name>
    <dbReference type="NCBI Taxonomy" id="153920"/>
    <lineage>
        <taxon>Eukaryota</taxon>
        <taxon>Fungi</taxon>
        <taxon>Dikarya</taxon>
        <taxon>Basidiomycota</taxon>
        <taxon>Agaricomycotina</taxon>
        <taxon>Agaricomycetes</taxon>
        <taxon>Agaricomycetidae</taxon>
        <taxon>Agaricales</taxon>
        <taxon>Marasmiineae</taxon>
        <taxon>Omphalotaceae</taxon>
        <taxon>Lentinula</taxon>
    </lineage>
</organism>
<dbReference type="InterPro" id="IPR052181">
    <property type="entry name" value="5hmC_binding"/>
</dbReference>
<dbReference type="Proteomes" id="UP001150266">
    <property type="component" value="Unassembled WGS sequence"/>
</dbReference>
<dbReference type="SUPFAM" id="SSF88697">
    <property type="entry name" value="PUA domain-like"/>
    <property type="match status" value="1"/>
</dbReference>
<evidence type="ECO:0000313" key="4">
    <source>
        <dbReference type="Proteomes" id="UP001150266"/>
    </source>
</evidence>
<dbReference type="EMBL" id="JAOTPV010000008">
    <property type="protein sequence ID" value="KAJ4479034.1"/>
    <property type="molecule type" value="Genomic_DNA"/>
</dbReference>
<keyword evidence="4" id="KW-1185">Reference proteome</keyword>
<accession>A0A9W9ABI9</accession>
<feature type="compositionally biased region" description="Basic and acidic residues" evidence="1">
    <location>
        <begin position="295"/>
        <end position="305"/>
    </location>
</feature>
<dbReference type="OrthoDB" id="41445at2759"/>
<name>A0A9W9ABI9_9AGAR</name>
<dbReference type="InterPro" id="IPR002740">
    <property type="entry name" value="EVE_domain"/>
</dbReference>
<dbReference type="PANTHER" id="PTHR14087:SF7">
    <property type="entry name" value="THYMOCYTE NUCLEAR PROTEIN 1"/>
    <property type="match status" value="1"/>
</dbReference>
<evidence type="ECO:0000256" key="1">
    <source>
        <dbReference type="SAM" id="MobiDB-lite"/>
    </source>
</evidence>
<comment type="caution">
    <text evidence="3">The sequence shown here is derived from an EMBL/GenBank/DDBJ whole genome shotgun (WGS) entry which is preliminary data.</text>
</comment>
<evidence type="ECO:0000313" key="3">
    <source>
        <dbReference type="EMBL" id="KAJ4479034.1"/>
    </source>
</evidence>
<dbReference type="Pfam" id="PF01878">
    <property type="entry name" value="EVE"/>
    <property type="match status" value="1"/>
</dbReference>
<feature type="region of interest" description="Disordered" evidence="1">
    <location>
        <begin position="206"/>
        <end position="312"/>
    </location>
</feature>
<evidence type="ECO:0000259" key="2">
    <source>
        <dbReference type="Pfam" id="PF01878"/>
    </source>
</evidence>
<dbReference type="GO" id="GO:0005634">
    <property type="term" value="C:nucleus"/>
    <property type="evidence" value="ECO:0007669"/>
    <property type="project" value="TreeGrafter"/>
</dbReference>
<dbReference type="AlphaFoldDB" id="A0A9W9ABI9"/>